<gene>
    <name evidence="2" type="ORF">KC01_LOCUS36471</name>
</gene>
<sequence>MRNFPDDERERSVDKKEERDLKNELHGPPEHRLWWSQCMVLQSTDCGGPSAWSSRDCGGPSAWSSRAPTVVVPVHGPRGQWKSSYISSSD</sequence>
<dbReference type="AlphaFoldDB" id="A0AAV2M943"/>
<accession>A0AAV2M943</accession>
<evidence type="ECO:0000313" key="3">
    <source>
        <dbReference type="Proteomes" id="UP001497482"/>
    </source>
</evidence>
<protein>
    <submittedName>
        <fullName evidence="2">Uncharacterized protein</fullName>
    </submittedName>
</protein>
<dbReference type="Proteomes" id="UP001497482">
    <property type="component" value="Chromosome 6"/>
</dbReference>
<keyword evidence="3" id="KW-1185">Reference proteome</keyword>
<feature type="region of interest" description="Disordered" evidence="1">
    <location>
        <begin position="1"/>
        <end position="28"/>
    </location>
</feature>
<dbReference type="EMBL" id="OZ035828">
    <property type="protein sequence ID" value="CAL1609786.1"/>
    <property type="molecule type" value="Genomic_DNA"/>
</dbReference>
<organism evidence="2 3">
    <name type="scientific">Knipowitschia caucasica</name>
    <name type="common">Caucasian dwarf goby</name>
    <name type="synonym">Pomatoschistus caucasicus</name>
    <dbReference type="NCBI Taxonomy" id="637954"/>
    <lineage>
        <taxon>Eukaryota</taxon>
        <taxon>Metazoa</taxon>
        <taxon>Chordata</taxon>
        <taxon>Craniata</taxon>
        <taxon>Vertebrata</taxon>
        <taxon>Euteleostomi</taxon>
        <taxon>Actinopterygii</taxon>
        <taxon>Neopterygii</taxon>
        <taxon>Teleostei</taxon>
        <taxon>Neoteleostei</taxon>
        <taxon>Acanthomorphata</taxon>
        <taxon>Gobiaria</taxon>
        <taxon>Gobiiformes</taxon>
        <taxon>Gobioidei</taxon>
        <taxon>Gobiidae</taxon>
        <taxon>Gobiinae</taxon>
        <taxon>Knipowitschia</taxon>
    </lineage>
</organism>
<name>A0AAV2M943_KNICA</name>
<evidence type="ECO:0000256" key="1">
    <source>
        <dbReference type="SAM" id="MobiDB-lite"/>
    </source>
</evidence>
<reference evidence="2 3" key="1">
    <citation type="submission" date="2024-04" db="EMBL/GenBank/DDBJ databases">
        <authorList>
            <person name="Waldvogel A.-M."/>
            <person name="Schoenle A."/>
        </authorList>
    </citation>
    <scope>NUCLEOTIDE SEQUENCE [LARGE SCALE GENOMIC DNA]</scope>
</reference>
<evidence type="ECO:0000313" key="2">
    <source>
        <dbReference type="EMBL" id="CAL1609786.1"/>
    </source>
</evidence>
<proteinExistence type="predicted"/>